<gene>
    <name evidence="3" type="ORF">RISW2_22125</name>
</gene>
<feature type="chain" id="PRO_5004977645" description="PepSY domain-containing protein" evidence="1">
    <location>
        <begin position="21"/>
        <end position="87"/>
    </location>
</feature>
<dbReference type="RefSeq" id="WP_043768315.1">
    <property type="nucleotide sequence ID" value="NZ_JAME01000008.1"/>
</dbReference>
<dbReference type="AlphaFoldDB" id="X7F9X5"/>
<dbReference type="PATRIC" id="fig|1449351.3.peg.1365"/>
<keyword evidence="4" id="KW-1185">Reference proteome</keyword>
<keyword evidence="1" id="KW-0732">Signal</keyword>
<sequence>MKTLLAAATTLCLLAQVAHAQDDDAPSPEAVERIMTMLSEMRCEMSPDDIEVEDEGGYDLDDVICEDQGQMDIKLDADFNEVSRRLE</sequence>
<accession>X7F9X5</accession>
<feature type="signal peptide" evidence="1">
    <location>
        <begin position="1"/>
        <end position="20"/>
    </location>
</feature>
<dbReference type="Pfam" id="PF13670">
    <property type="entry name" value="PepSY_2"/>
    <property type="match status" value="1"/>
</dbReference>
<dbReference type="EMBL" id="JAME01000008">
    <property type="protein sequence ID" value="ETX29585.1"/>
    <property type="molecule type" value="Genomic_DNA"/>
</dbReference>
<evidence type="ECO:0000256" key="1">
    <source>
        <dbReference type="SAM" id="SignalP"/>
    </source>
</evidence>
<feature type="domain" description="PepSY" evidence="2">
    <location>
        <begin position="5"/>
        <end position="84"/>
    </location>
</feature>
<comment type="caution">
    <text evidence="3">The sequence shown here is derived from an EMBL/GenBank/DDBJ whole genome shotgun (WGS) entry which is preliminary data.</text>
</comment>
<organism evidence="3 4">
    <name type="scientific">Roseivivax isoporae LMG 25204</name>
    <dbReference type="NCBI Taxonomy" id="1449351"/>
    <lineage>
        <taxon>Bacteria</taxon>
        <taxon>Pseudomonadati</taxon>
        <taxon>Pseudomonadota</taxon>
        <taxon>Alphaproteobacteria</taxon>
        <taxon>Rhodobacterales</taxon>
        <taxon>Roseobacteraceae</taxon>
        <taxon>Roseivivax</taxon>
    </lineage>
</organism>
<evidence type="ECO:0000313" key="3">
    <source>
        <dbReference type="EMBL" id="ETX29585.1"/>
    </source>
</evidence>
<dbReference type="eggNOG" id="ENOG5032ZAA">
    <property type="taxonomic scope" value="Bacteria"/>
</dbReference>
<evidence type="ECO:0000313" key="4">
    <source>
        <dbReference type="Proteomes" id="UP000023430"/>
    </source>
</evidence>
<reference evidence="3 4" key="1">
    <citation type="submission" date="2014-01" db="EMBL/GenBank/DDBJ databases">
        <title>Roseivivax isoporae LMG 25204 Genome Sequencing.</title>
        <authorList>
            <person name="Lai Q."/>
            <person name="Li G."/>
            <person name="Shao Z."/>
        </authorList>
    </citation>
    <scope>NUCLEOTIDE SEQUENCE [LARGE SCALE GENOMIC DNA]</scope>
    <source>
        <strain evidence="3 4">LMG 25204</strain>
    </source>
</reference>
<dbReference type="OrthoDB" id="583390at2"/>
<dbReference type="Proteomes" id="UP000023430">
    <property type="component" value="Unassembled WGS sequence"/>
</dbReference>
<evidence type="ECO:0000259" key="2">
    <source>
        <dbReference type="Pfam" id="PF13670"/>
    </source>
</evidence>
<dbReference type="InterPro" id="IPR025711">
    <property type="entry name" value="PepSY"/>
</dbReference>
<protein>
    <recommendedName>
        <fullName evidence="2">PepSY domain-containing protein</fullName>
    </recommendedName>
</protein>
<name>X7F9X5_9RHOB</name>
<proteinExistence type="predicted"/>
<dbReference type="STRING" id="1449351.RISW2_22125"/>